<dbReference type="AlphaFoldDB" id="A0A1W1BBW7"/>
<dbReference type="EMBL" id="FPHB01000013">
    <property type="protein sequence ID" value="SFV51081.1"/>
    <property type="molecule type" value="Genomic_DNA"/>
</dbReference>
<gene>
    <name evidence="1" type="ORF">MNB_SM-7-121</name>
</gene>
<sequence>MRLLLPMNSEDVQEAELVKIEDATTWAQLLIEDGELVEVNHAKKWEDFEIPSEYVVVANSGEYVWPFIEYNMLVLVAPFQRRIDDILEAYLFKELHELEY</sequence>
<name>A0A1W1BBW7_9ZZZZ</name>
<proteinExistence type="predicted"/>
<organism evidence="1">
    <name type="scientific">hydrothermal vent metagenome</name>
    <dbReference type="NCBI Taxonomy" id="652676"/>
    <lineage>
        <taxon>unclassified sequences</taxon>
        <taxon>metagenomes</taxon>
        <taxon>ecological metagenomes</taxon>
    </lineage>
</organism>
<protein>
    <submittedName>
        <fullName evidence="1">Uncharacterized protein</fullName>
    </submittedName>
</protein>
<evidence type="ECO:0000313" key="1">
    <source>
        <dbReference type="EMBL" id="SFV51081.1"/>
    </source>
</evidence>
<accession>A0A1W1BBW7</accession>
<reference evidence="1" key="1">
    <citation type="submission" date="2016-10" db="EMBL/GenBank/DDBJ databases">
        <authorList>
            <person name="de Groot N.N."/>
        </authorList>
    </citation>
    <scope>NUCLEOTIDE SEQUENCE</scope>
</reference>